<gene>
    <name evidence="1" type="ORF">FBUS_11177</name>
</gene>
<evidence type="ECO:0000313" key="1">
    <source>
        <dbReference type="EMBL" id="KAA0188671.1"/>
    </source>
</evidence>
<protein>
    <submittedName>
        <fullName evidence="1">Uncharacterized protein</fullName>
    </submittedName>
</protein>
<keyword evidence="2" id="KW-1185">Reference proteome</keyword>
<sequence>MTPCRMLLASKRTSSVLCVHFSLVRPDGPKRSQFLVWVMSEPTLMMFTHFMTFGKTMTQHVIILS</sequence>
<dbReference type="Proteomes" id="UP000728185">
    <property type="component" value="Unassembled WGS sequence"/>
</dbReference>
<reference evidence="1" key="1">
    <citation type="submission" date="2019-05" db="EMBL/GenBank/DDBJ databases">
        <title>Annotation for the trematode Fasciolopsis buski.</title>
        <authorList>
            <person name="Choi Y.-J."/>
        </authorList>
    </citation>
    <scope>NUCLEOTIDE SEQUENCE</scope>
    <source>
        <strain evidence="1">HT</strain>
        <tissue evidence="1">Whole worm</tissue>
    </source>
</reference>
<organism evidence="1 2">
    <name type="scientific">Fasciolopsis buskii</name>
    <dbReference type="NCBI Taxonomy" id="27845"/>
    <lineage>
        <taxon>Eukaryota</taxon>
        <taxon>Metazoa</taxon>
        <taxon>Spiralia</taxon>
        <taxon>Lophotrochozoa</taxon>
        <taxon>Platyhelminthes</taxon>
        <taxon>Trematoda</taxon>
        <taxon>Digenea</taxon>
        <taxon>Plagiorchiida</taxon>
        <taxon>Echinostomata</taxon>
        <taxon>Echinostomatoidea</taxon>
        <taxon>Fasciolidae</taxon>
        <taxon>Fasciolopsis</taxon>
    </lineage>
</organism>
<evidence type="ECO:0000313" key="2">
    <source>
        <dbReference type="Proteomes" id="UP000728185"/>
    </source>
</evidence>
<proteinExistence type="predicted"/>
<comment type="caution">
    <text evidence="1">The sequence shown here is derived from an EMBL/GenBank/DDBJ whole genome shotgun (WGS) entry which is preliminary data.</text>
</comment>
<dbReference type="AlphaFoldDB" id="A0A8E0RRA1"/>
<accession>A0A8E0RRA1</accession>
<name>A0A8E0RRA1_9TREM</name>
<dbReference type="EMBL" id="LUCM01008277">
    <property type="protein sequence ID" value="KAA0188671.1"/>
    <property type="molecule type" value="Genomic_DNA"/>
</dbReference>